<dbReference type="AlphaFoldDB" id="A0A382P786"/>
<accession>A0A382P786</accession>
<protein>
    <submittedName>
        <fullName evidence="1">Uncharacterized protein</fullName>
    </submittedName>
</protein>
<organism evidence="1">
    <name type="scientific">marine metagenome</name>
    <dbReference type="NCBI Taxonomy" id="408172"/>
    <lineage>
        <taxon>unclassified sequences</taxon>
        <taxon>metagenomes</taxon>
        <taxon>ecological metagenomes</taxon>
    </lineage>
</organism>
<feature type="non-terminal residue" evidence="1">
    <location>
        <position position="33"/>
    </location>
</feature>
<reference evidence="1" key="1">
    <citation type="submission" date="2018-05" db="EMBL/GenBank/DDBJ databases">
        <authorList>
            <person name="Lanie J.A."/>
            <person name="Ng W.-L."/>
            <person name="Kazmierczak K.M."/>
            <person name="Andrzejewski T.M."/>
            <person name="Davidsen T.M."/>
            <person name="Wayne K.J."/>
            <person name="Tettelin H."/>
            <person name="Glass J.I."/>
            <person name="Rusch D."/>
            <person name="Podicherti R."/>
            <person name="Tsui H.-C.T."/>
            <person name="Winkler M.E."/>
        </authorList>
    </citation>
    <scope>NUCLEOTIDE SEQUENCE</scope>
</reference>
<dbReference type="EMBL" id="UINC01105049">
    <property type="protein sequence ID" value="SVC68687.1"/>
    <property type="molecule type" value="Genomic_DNA"/>
</dbReference>
<sequence>MARITIRHHGLQCSENTLDSSRPHRSVPWLLWV</sequence>
<name>A0A382P786_9ZZZZ</name>
<evidence type="ECO:0000313" key="1">
    <source>
        <dbReference type="EMBL" id="SVC68687.1"/>
    </source>
</evidence>
<gene>
    <name evidence="1" type="ORF">METZ01_LOCUS321541</name>
</gene>
<proteinExistence type="predicted"/>